<organism evidence="3 4">
    <name type="scientific">Amycolatopsis pithecellobii</name>
    <dbReference type="NCBI Taxonomy" id="664692"/>
    <lineage>
        <taxon>Bacteria</taxon>
        <taxon>Bacillati</taxon>
        <taxon>Actinomycetota</taxon>
        <taxon>Actinomycetes</taxon>
        <taxon>Pseudonocardiales</taxon>
        <taxon>Pseudonocardiaceae</taxon>
        <taxon>Amycolatopsis</taxon>
    </lineage>
</organism>
<keyword evidence="2" id="KW-0732">Signal</keyword>
<feature type="signal peptide" evidence="2">
    <location>
        <begin position="1"/>
        <end position="18"/>
    </location>
</feature>
<evidence type="ECO:0000313" key="4">
    <source>
        <dbReference type="Proteomes" id="UP000440096"/>
    </source>
</evidence>
<gene>
    <name evidence="3" type="ORF">GKO32_17905</name>
</gene>
<dbReference type="Proteomes" id="UP000440096">
    <property type="component" value="Unassembled WGS sequence"/>
</dbReference>
<evidence type="ECO:0000313" key="3">
    <source>
        <dbReference type="EMBL" id="MTD55835.1"/>
    </source>
</evidence>
<evidence type="ECO:0000256" key="1">
    <source>
        <dbReference type="SAM" id="MobiDB-lite"/>
    </source>
</evidence>
<keyword evidence="4" id="KW-1185">Reference proteome</keyword>
<sequence length="164" mass="16329">MKFTLIRAGLLTSVVAGATLLSACGGATTAGSAAPAPTAPAATSEVAPSSAAPVASKTTAKQTSKAADTTANAASDLKDVDCGPLPAESNYVWRGVATATDAGIPGCTEVIDVLTDYFKRAPQESEGTSHALTVEGWHCLADTGTSGSGVVGCDKDGRAMRAER</sequence>
<accession>A0A6N7YS30</accession>
<evidence type="ECO:0000256" key="2">
    <source>
        <dbReference type="SAM" id="SignalP"/>
    </source>
</evidence>
<comment type="caution">
    <text evidence="3">The sequence shown here is derived from an EMBL/GenBank/DDBJ whole genome shotgun (WGS) entry which is preliminary data.</text>
</comment>
<dbReference type="OrthoDB" id="4554736at2"/>
<feature type="region of interest" description="Disordered" evidence="1">
    <location>
        <begin position="32"/>
        <end position="78"/>
    </location>
</feature>
<dbReference type="RefSeq" id="WP_154758024.1">
    <property type="nucleotide sequence ID" value="NZ_WMBA01000026.1"/>
</dbReference>
<feature type="chain" id="PRO_5039314128" evidence="2">
    <location>
        <begin position="19"/>
        <end position="164"/>
    </location>
</feature>
<dbReference type="EMBL" id="WMBA01000026">
    <property type="protein sequence ID" value="MTD55835.1"/>
    <property type="molecule type" value="Genomic_DNA"/>
</dbReference>
<dbReference type="AlphaFoldDB" id="A0A6N7YS30"/>
<feature type="compositionally biased region" description="Low complexity" evidence="1">
    <location>
        <begin position="32"/>
        <end position="60"/>
    </location>
</feature>
<reference evidence="3 4" key="1">
    <citation type="submission" date="2019-11" db="EMBL/GenBank/DDBJ databases">
        <title>Draft genome of Amycolatopsis RM579.</title>
        <authorList>
            <person name="Duangmal K."/>
            <person name="Mingma R."/>
        </authorList>
    </citation>
    <scope>NUCLEOTIDE SEQUENCE [LARGE SCALE GENOMIC DNA]</scope>
    <source>
        <strain evidence="3 4">RM579</strain>
    </source>
</reference>
<name>A0A6N7YS30_9PSEU</name>
<proteinExistence type="predicted"/>
<protein>
    <submittedName>
        <fullName evidence="3">Uncharacterized protein</fullName>
    </submittedName>
</protein>
<feature type="compositionally biased region" description="Polar residues" evidence="1">
    <location>
        <begin position="61"/>
        <end position="73"/>
    </location>
</feature>
<dbReference type="PROSITE" id="PS51257">
    <property type="entry name" value="PROKAR_LIPOPROTEIN"/>
    <property type="match status" value="1"/>
</dbReference>